<reference evidence="2 3" key="1">
    <citation type="submission" date="2021-01" db="EMBL/GenBank/DDBJ databases">
        <title>Whole genome shotgun sequence of Microbispora corallina NBRC 16416.</title>
        <authorList>
            <person name="Komaki H."/>
            <person name="Tamura T."/>
        </authorList>
    </citation>
    <scope>NUCLEOTIDE SEQUENCE [LARGE SCALE GENOMIC DNA]</scope>
    <source>
        <strain evidence="2 3">NBRC 16416</strain>
    </source>
</reference>
<keyword evidence="1" id="KW-0732">Signal</keyword>
<dbReference type="SUPFAM" id="SSF110087">
    <property type="entry name" value="DR1885-like metal-binding protein"/>
    <property type="match status" value="1"/>
</dbReference>
<dbReference type="EMBL" id="BOOC01000039">
    <property type="protein sequence ID" value="GIH43403.1"/>
    <property type="molecule type" value="Genomic_DNA"/>
</dbReference>
<protein>
    <recommendedName>
        <fullName evidence="4">Lipoprotein</fullName>
    </recommendedName>
</protein>
<dbReference type="Pfam" id="PF04314">
    <property type="entry name" value="PCuAC"/>
    <property type="match status" value="1"/>
</dbReference>
<dbReference type="InterPro" id="IPR007410">
    <property type="entry name" value="LpqE-like"/>
</dbReference>
<organism evidence="2 3">
    <name type="scientific">Microbispora corallina</name>
    <dbReference type="NCBI Taxonomy" id="83302"/>
    <lineage>
        <taxon>Bacteria</taxon>
        <taxon>Bacillati</taxon>
        <taxon>Actinomycetota</taxon>
        <taxon>Actinomycetes</taxon>
        <taxon>Streptosporangiales</taxon>
        <taxon>Streptosporangiaceae</taxon>
        <taxon>Microbispora</taxon>
    </lineage>
</organism>
<accession>A0ABQ4G8J2</accession>
<evidence type="ECO:0008006" key="4">
    <source>
        <dbReference type="Google" id="ProtNLM"/>
    </source>
</evidence>
<evidence type="ECO:0000313" key="2">
    <source>
        <dbReference type="EMBL" id="GIH43403.1"/>
    </source>
</evidence>
<evidence type="ECO:0000256" key="1">
    <source>
        <dbReference type="SAM" id="SignalP"/>
    </source>
</evidence>
<proteinExistence type="predicted"/>
<comment type="caution">
    <text evidence="2">The sequence shown here is derived from an EMBL/GenBank/DDBJ whole genome shotgun (WGS) entry which is preliminary data.</text>
</comment>
<gene>
    <name evidence="2" type="ORF">Mco01_64030</name>
</gene>
<dbReference type="RefSeq" id="WP_204060523.1">
    <property type="nucleotide sequence ID" value="NZ_BOOC01000039.1"/>
</dbReference>
<name>A0ABQ4G8J2_9ACTN</name>
<evidence type="ECO:0000313" key="3">
    <source>
        <dbReference type="Proteomes" id="UP000603904"/>
    </source>
</evidence>
<feature type="chain" id="PRO_5046928653" description="Lipoprotein" evidence="1">
    <location>
        <begin position="21"/>
        <end position="176"/>
    </location>
</feature>
<dbReference type="Proteomes" id="UP000603904">
    <property type="component" value="Unassembled WGS sequence"/>
</dbReference>
<keyword evidence="3" id="KW-1185">Reference proteome</keyword>
<sequence length="176" mass="17977">MRPILTAVLAAAALTAPACSDLKQDYNTQVIPQNEGANADLGRVKLRNAFLIGGPPGRPLQPGASVPMYLALLNDGAAADRLVSVSAPGVFQGATLPAGGLAVPPNGFVGGTPAPQALMTGLLRPLWSGTAIPMRLTFEHAGSTTVQVPVLPPTDWRATYSPWPSASPAPSPTPSP</sequence>
<feature type="signal peptide" evidence="1">
    <location>
        <begin position="1"/>
        <end position="20"/>
    </location>
</feature>
<dbReference type="Gene3D" id="2.60.40.1890">
    <property type="entry name" value="PCu(A)C copper chaperone"/>
    <property type="match status" value="1"/>
</dbReference>
<dbReference type="InterPro" id="IPR036182">
    <property type="entry name" value="PCuAC_sf"/>
</dbReference>